<name>A0ABY2K3S3_9DEIN</name>
<sequence>MRQRPPEPDVAQHREQAQHNEGLLNGASLPPDWEVTIRFYAVAHWVRAYLKKALKVPSIDSHDHADQLLYQARVQETIRWRFKELRWASEDARYYCVRPDPHQLQRYKEIHDRLRNFFEPKSRP</sequence>
<feature type="compositionally biased region" description="Basic and acidic residues" evidence="1">
    <location>
        <begin position="1"/>
        <end position="18"/>
    </location>
</feature>
<evidence type="ECO:0000313" key="2">
    <source>
        <dbReference type="EMBL" id="TFU14696.1"/>
    </source>
</evidence>
<protein>
    <submittedName>
        <fullName evidence="2">Uncharacterized protein</fullName>
    </submittedName>
</protein>
<accession>A0ABY2K3S3</accession>
<proteinExistence type="predicted"/>
<dbReference type="RefSeq" id="WP_135343952.1">
    <property type="nucleotide sequence ID" value="NZ_ML214263.1"/>
</dbReference>
<keyword evidence="3" id="KW-1185">Reference proteome</keyword>
<gene>
    <name evidence="2" type="ORF">E0489_11795</name>
</gene>
<evidence type="ECO:0000256" key="1">
    <source>
        <dbReference type="SAM" id="MobiDB-lite"/>
    </source>
</evidence>
<feature type="region of interest" description="Disordered" evidence="1">
    <location>
        <begin position="1"/>
        <end position="28"/>
    </location>
</feature>
<comment type="caution">
    <text evidence="2">The sequence shown here is derived from an EMBL/GenBank/DDBJ whole genome shotgun (WGS) entry which is preliminary data.</text>
</comment>
<organism evidence="2 3">
    <name type="scientific">Thermus tengchongensis</name>
    <dbReference type="NCBI Taxonomy" id="1214928"/>
    <lineage>
        <taxon>Bacteria</taxon>
        <taxon>Thermotogati</taxon>
        <taxon>Deinococcota</taxon>
        <taxon>Deinococci</taxon>
        <taxon>Thermales</taxon>
        <taxon>Thermaceae</taxon>
        <taxon>Thermus</taxon>
    </lineage>
</organism>
<evidence type="ECO:0000313" key="3">
    <source>
        <dbReference type="Proteomes" id="UP000297244"/>
    </source>
</evidence>
<reference evidence="2 3" key="1">
    <citation type="submission" date="2019-03" db="EMBL/GenBank/DDBJ databases">
        <title>Thermus tengchongensis species for the arsenic transformation mechanism.</title>
        <authorList>
            <person name="Yuan G.C."/>
        </authorList>
    </citation>
    <scope>NUCLEOTIDE SEQUENCE [LARGE SCALE GENOMIC DNA]</scope>
    <source>
        <strain evidence="2 3">15Y</strain>
    </source>
</reference>
<dbReference type="EMBL" id="SKBL01000028">
    <property type="protein sequence ID" value="TFU14696.1"/>
    <property type="molecule type" value="Genomic_DNA"/>
</dbReference>
<dbReference type="Proteomes" id="UP000297244">
    <property type="component" value="Unassembled WGS sequence"/>
</dbReference>